<dbReference type="InterPro" id="IPR029063">
    <property type="entry name" value="SAM-dependent_MTases_sf"/>
</dbReference>
<dbReference type="PANTHER" id="PTHR43861:SF1">
    <property type="entry name" value="TRANS-ACONITATE 2-METHYLTRANSFERASE"/>
    <property type="match status" value="1"/>
</dbReference>
<keyword evidence="1 4" id="KW-0489">Methyltransferase</keyword>
<dbReference type="Gene3D" id="3.40.50.150">
    <property type="entry name" value="Vaccinia Virus protein VP39"/>
    <property type="match status" value="1"/>
</dbReference>
<dbReference type="AlphaFoldDB" id="A0A8H5NC26"/>
<dbReference type="PANTHER" id="PTHR43861">
    <property type="entry name" value="TRANS-ACONITATE 2-METHYLTRANSFERASE-RELATED"/>
    <property type="match status" value="1"/>
</dbReference>
<organism evidence="4 5">
    <name type="scientific">Fusarium napiforme</name>
    <dbReference type="NCBI Taxonomy" id="42672"/>
    <lineage>
        <taxon>Eukaryota</taxon>
        <taxon>Fungi</taxon>
        <taxon>Dikarya</taxon>
        <taxon>Ascomycota</taxon>
        <taxon>Pezizomycotina</taxon>
        <taxon>Sordariomycetes</taxon>
        <taxon>Hypocreomycetidae</taxon>
        <taxon>Hypocreales</taxon>
        <taxon>Nectriaceae</taxon>
        <taxon>Fusarium</taxon>
        <taxon>Fusarium fujikuroi species complex</taxon>
    </lineage>
</organism>
<evidence type="ECO:0000256" key="2">
    <source>
        <dbReference type="ARBA" id="ARBA00022679"/>
    </source>
</evidence>
<name>A0A8H5NC26_9HYPO</name>
<dbReference type="CDD" id="cd02440">
    <property type="entry name" value="AdoMet_MTases"/>
    <property type="match status" value="1"/>
</dbReference>
<gene>
    <name evidence="4" type="ORF">FNAPI_3797</name>
</gene>
<dbReference type="Proteomes" id="UP000574317">
    <property type="component" value="Unassembled WGS sequence"/>
</dbReference>
<dbReference type="GO" id="GO:0008757">
    <property type="term" value="F:S-adenosylmethionine-dependent methyltransferase activity"/>
    <property type="evidence" value="ECO:0007669"/>
    <property type="project" value="InterPro"/>
</dbReference>
<evidence type="ECO:0000259" key="3">
    <source>
        <dbReference type="Pfam" id="PF13649"/>
    </source>
</evidence>
<feature type="domain" description="Methyltransferase" evidence="3">
    <location>
        <begin position="53"/>
        <end position="140"/>
    </location>
</feature>
<accession>A0A8H5NC26</accession>
<dbReference type="EMBL" id="JAAOAO010000141">
    <property type="protein sequence ID" value="KAF5561171.1"/>
    <property type="molecule type" value="Genomic_DNA"/>
</dbReference>
<reference evidence="4 5" key="1">
    <citation type="submission" date="2020-05" db="EMBL/GenBank/DDBJ databases">
        <title>Identification and distribution of gene clusters putatively required for synthesis of sphingolipid metabolism inhibitors in phylogenetically diverse species of the filamentous fungus Fusarium.</title>
        <authorList>
            <person name="Kim H.-S."/>
            <person name="Busman M."/>
            <person name="Brown D.W."/>
            <person name="Divon H."/>
            <person name="Uhlig S."/>
            <person name="Proctor R.H."/>
        </authorList>
    </citation>
    <scope>NUCLEOTIDE SEQUENCE [LARGE SCALE GENOMIC DNA]</scope>
    <source>
        <strain evidence="4 5">NRRL 25196</strain>
    </source>
</reference>
<evidence type="ECO:0000313" key="5">
    <source>
        <dbReference type="Proteomes" id="UP000574317"/>
    </source>
</evidence>
<dbReference type="InterPro" id="IPR041698">
    <property type="entry name" value="Methyltransf_25"/>
</dbReference>
<evidence type="ECO:0000256" key="1">
    <source>
        <dbReference type="ARBA" id="ARBA00022603"/>
    </source>
</evidence>
<protein>
    <submittedName>
        <fullName evidence="4">S-adenosyl-L-methionine-dependent methyltransferase</fullName>
    </submittedName>
</protein>
<proteinExistence type="predicted"/>
<dbReference type="Pfam" id="PF13649">
    <property type="entry name" value="Methyltransf_25"/>
    <property type="match status" value="1"/>
</dbReference>
<dbReference type="SUPFAM" id="SSF53335">
    <property type="entry name" value="S-adenosyl-L-methionine-dependent methyltransferases"/>
    <property type="match status" value="1"/>
</dbReference>
<keyword evidence="2 4" id="KW-0808">Transferase</keyword>
<evidence type="ECO:0000313" key="4">
    <source>
        <dbReference type="EMBL" id="KAF5561171.1"/>
    </source>
</evidence>
<dbReference type="GO" id="GO:0032259">
    <property type="term" value="P:methylation"/>
    <property type="evidence" value="ECO:0007669"/>
    <property type="project" value="UniProtKB-KW"/>
</dbReference>
<keyword evidence="5" id="KW-1185">Reference proteome</keyword>
<sequence length="314" mass="35026">MNFRRYEEGFQSLKDPEVEHMIAQADKMMGKPARMLIAQAGLDHSTTTDFSLLDHGCGTGLIASCLQEVIQPSVLSKSRTLCVDINARFVDILLQRARRDQWINVEAAVLDAQDSGLPKHSFSHVTINFAMHIIPDPAAVLRGKPSSSAPWLLDNLTITKQDTLRILRPGGLLAFSVPHANNGHDGGWVPDLRSALESLPFQTSFPNPMPVSLHGKPEWVESKGIEAELIRHGFVDVKIETVDSIHPVANAEGFLASFGMMVKWIMNTYWTVEQKEQYQDDFYKILVEHLRIKHGGKGWDLKSTAILVTARTPQ</sequence>
<comment type="caution">
    <text evidence="4">The sequence shown here is derived from an EMBL/GenBank/DDBJ whole genome shotgun (WGS) entry which is preliminary data.</text>
</comment>